<organism evidence="1 2">
    <name type="scientific">Sungouiella intermedia</name>
    <dbReference type="NCBI Taxonomy" id="45354"/>
    <lineage>
        <taxon>Eukaryota</taxon>
        <taxon>Fungi</taxon>
        <taxon>Dikarya</taxon>
        <taxon>Ascomycota</taxon>
        <taxon>Saccharomycotina</taxon>
        <taxon>Pichiomycetes</taxon>
        <taxon>Metschnikowiaceae</taxon>
        <taxon>Sungouiella</taxon>
    </lineage>
</organism>
<sequence>MHVYIKALVLFAISDQRARKSPYNYGVLVGSTSNADTIVTDAIDIKTDGTGTVDFGYLHRRLALLLAVSSNTSVIGLYCTEDGDFDAILGQFANHQDKLPAVCVTLDSENVLKCFDSVSKDPVAATIRPGESEEIATATVHNHANYSSEDPELTQNSEETLSHSLDQLEQLIRAILASDSQGDADADKTLVYLANLVAGYKGETTSVDHELYTSQLSLLTNELLIINGLELQFMRRVVSLVSEPFYPT</sequence>
<dbReference type="Proteomes" id="UP000182259">
    <property type="component" value="Chromosome I"/>
</dbReference>
<evidence type="ECO:0000313" key="1">
    <source>
        <dbReference type="EMBL" id="SGZ48815.1"/>
    </source>
</evidence>
<name>A0A1L0BEX3_9ASCO</name>
<gene>
    <name evidence="1" type="ORF">SAMEA4029009_CIC11G00000005638</name>
</gene>
<reference evidence="1 2" key="1">
    <citation type="submission" date="2016-10" db="EMBL/GenBank/DDBJ databases">
        <authorList>
            <person name="de Groot N.N."/>
        </authorList>
    </citation>
    <scope>NUCLEOTIDE SEQUENCE [LARGE SCALE GENOMIC DNA]</scope>
    <source>
        <strain evidence="1 2">PYCC 4715</strain>
    </source>
</reference>
<dbReference type="Gene3D" id="3.40.140.10">
    <property type="entry name" value="Cytidine Deaminase, domain 2"/>
    <property type="match status" value="1"/>
</dbReference>
<accession>A0A1L0BEX3</accession>
<protein>
    <submittedName>
        <fullName evidence="1">CIC11C00000005638</fullName>
    </submittedName>
</protein>
<evidence type="ECO:0000313" key="2">
    <source>
        <dbReference type="Proteomes" id="UP000182259"/>
    </source>
</evidence>
<proteinExistence type="predicted"/>
<dbReference type="AlphaFoldDB" id="A0A1L0BEX3"/>
<dbReference type="EMBL" id="LT635764">
    <property type="protein sequence ID" value="SGZ48815.1"/>
    <property type="molecule type" value="Genomic_DNA"/>
</dbReference>